<evidence type="ECO:0000259" key="6">
    <source>
        <dbReference type="PROSITE" id="PS50262"/>
    </source>
</evidence>
<gene>
    <name evidence="7" type="ORF">EGW08_012393</name>
</gene>
<feature type="transmembrane region" description="Helical" evidence="5">
    <location>
        <begin position="176"/>
        <end position="195"/>
    </location>
</feature>
<feature type="transmembrane region" description="Helical" evidence="5">
    <location>
        <begin position="47"/>
        <end position="70"/>
    </location>
</feature>
<proteinExistence type="predicted"/>
<feature type="transmembrane region" description="Helical" evidence="5">
    <location>
        <begin position="321"/>
        <end position="344"/>
    </location>
</feature>
<feature type="transmembrane region" description="Helical" evidence="5">
    <location>
        <begin position="223"/>
        <end position="242"/>
    </location>
</feature>
<dbReference type="SUPFAM" id="SSF81321">
    <property type="entry name" value="Family A G protein-coupled receptor-like"/>
    <property type="match status" value="1"/>
</dbReference>
<reference evidence="7 8" key="1">
    <citation type="submission" date="2019-01" db="EMBL/GenBank/DDBJ databases">
        <title>A draft genome assembly of the solar-powered sea slug Elysia chlorotica.</title>
        <authorList>
            <person name="Cai H."/>
            <person name="Li Q."/>
            <person name="Fang X."/>
            <person name="Li J."/>
            <person name="Curtis N.E."/>
            <person name="Altenburger A."/>
            <person name="Shibata T."/>
            <person name="Feng M."/>
            <person name="Maeda T."/>
            <person name="Schwartz J.A."/>
            <person name="Shigenobu S."/>
            <person name="Lundholm N."/>
            <person name="Nishiyama T."/>
            <person name="Yang H."/>
            <person name="Hasebe M."/>
            <person name="Li S."/>
            <person name="Pierce S.K."/>
            <person name="Wang J."/>
        </authorList>
    </citation>
    <scope>NUCLEOTIDE SEQUENCE [LARGE SCALE GENOMIC DNA]</scope>
    <source>
        <strain evidence="7">EC2010</strain>
        <tissue evidence="7">Whole organism of an adult</tissue>
    </source>
</reference>
<keyword evidence="3 5" id="KW-1133">Transmembrane helix</keyword>
<sequence>LQKNSGSSSFLVVSGIHNINTMNNTNTRSTQKALANAGHLVDRIHCVVVFLAMPTLVVFGITDNSLIIIVLYREGFKKSKNILLFSLAVYIFDVLFIIEANGPARIMYEWGQKGLWFPETDAHVLYYFYHIFDYLNWNAGPMSMDMPILITAERFIVVFFPLCFHTIVTKRKTLRAVIILMLLTYLPQIYIRFWFRFNYVHDPINNSSVGLSVRTPLYYNQEILSLIIGHFYAANGYFVFIVDTGSMAIRIRVSLAAAQRRRMMAWDNGKGGPSRTTKTLLTLCIFYTISCMFVAMPTFFLKFSVWLLFTENVNFRSMPLFMYHLIDLDLCLNASCNFVIYVAINKHLK</sequence>
<dbReference type="OrthoDB" id="10029014at2759"/>
<dbReference type="GO" id="GO:0016020">
    <property type="term" value="C:membrane"/>
    <property type="evidence" value="ECO:0007669"/>
    <property type="project" value="UniProtKB-SubCell"/>
</dbReference>
<evidence type="ECO:0000256" key="3">
    <source>
        <dbReference type="ARBA" id="ARBA00022989"/>
    </source>
</evidence>
<dbReference type="Gene3D" id="1.20.1070.10">
    <property type="entry name" value="Rhodopsin 7-helix transmembrane proteins"/>
    <property type="match status" value="1"/>
</dbReference>
<name>A0A3S0ZPP6_ELYCH</name>
<feature type="transmembrane region" description="Helical" evidence="5">
    <location>
        <begin position="82"/>
        <end position="98"/>
    </location>
</feature>
<evidence type="ECO:0000256" key="1">
    <source>
        <dbReference type="ARBA" id="ARBA00004370"/>
    </source>
</evidence>
<evidence type="ECO:0000256" key="4">
    <source>
        <dbReference type="ARBA" id="ARBA00023136"/>
    </source>
</evidence>
<dbReference type="PANTHER" id="PTHR46641">
    <property type="entry name" value="FMRFAMIDE RECEPTOR-RELATED"/>
    <property type="match status" value="1"/>
</dbReference>
<keyword evidence="8" id="KW-1185">Reference proteome</keyword>
<feature type="transmembrane region" description="Helical" evidence="5">
    <location>
        <begin position="280"/>
        <end position="301"/>
    </location>
</feature>
<feature type="transmembrane region" description="Helical" evidence="5">
    <location>
        <begin position="146"/>
        <end position="164"/>
    </location>
</feature>
<evidence type="ECO:0000313" key="8">
    <source>
        <dbReference type="Proteomes" id="UP000271974"/>
    </source>
</evidence>
<evidence type="ECO:0000313" key="7">
    <source>
        <dbReference type="EMBL" id="RUS79867.1"/>
    </source>
</evidence>
<keyword evidence="2 5" id="KW-0812">Transmembrane</keyword>
<organism evidence="7 8">
    <name type="scientific">Elysia chlorotica</name>
    <name type="common">Eastern emerald elysia</name>
    <name type="synonym">Sea slug</name>
    <dbReference type="NCBI Taxonomy" id="188477"/>
    <lineage>
        <taxon>Eukaryota</taxon>
        <taxon>Metazoa</taxon>
        <taxon>Spiralia</taxon>
        <taxon>Lophotrochozoa</taxon>
        <taxon>Mollusca</taxon>
        <taxon>Gastropoda</taxon>
        <taxon>Heterobranchia</taxon>
        <taxon>Euthyneura</taxon>
        <taxon>Panpulmonata</taxon>
        <taxon>Sacoglossa</taxon>
        <taxon>Placobranchoidea</taxon>
        <taxon>Plakobranchidae</taxon>
        <taxon>Elysia</taxon>
    </lineage>
</organism>
<comment type="subcellular location">
    <subcellularLocation>
        <location evidence="1">Membrane</location>
    </subcellularLocation>
</comment>
<accession>A0A3S0ZPP6</accession>
<dbReference type="PROSITE" id="PS50262">
    <property type="entry name" value="G_PROTEIN_RECEP_F1_2"/>
    <property type="match status" value="1"/>
</dbReference>
<feature type="non-terminal residue" evidence="7">
    <location>
        <position position="1"/>
    </location>
</feature>
<dbReference type="InterPro" id="IPR017452">
    <property type="entry name" value="GPCR_Rhodpsn_7TM"/>
</dbReference>
<evidence type="ECO:0000256" key="5">
    <source>
        <dbReference type="SAM" id="Phobius"/>
    </source>
</evidence>
<comment type="caution">
    <text evidence="7">The sequence shown here is derived from an EMBL/GenBank/DDBJ whole genome shotgun (WGS) entry which is preliminary data.</text>
</comment>
<feature type="non-terminal residue" evidence="7">
    <location>
        <position position="349"/>
    </location>
</feature>
<protein>
    <recommendedName>
        <fullName evidence="6">G-protein coupled receptors family 1 profile domain-containing protein</fullName>
    </recommendedName>
</protein>
<feature type="domain" description="G-protein coupled receptors family 1 profile" evidence="6">
    <location>
        <begin position="63"/>
        <end position="341"/>
    </location>
</feature>
<dbReference type="EMBL" id="RQTK01000424">
    <property type="protein sequence ID" value="RUS79867.1"/>
    <property type="molecule type" value="Genomic_DNA"/>
</dbReference>
<dbReference type="AlphaFoldDB" id="A0A3S0ZPP6"/>
<dbReference type="InterPro" id="IPR052954">
    <property type="entry name" value="GPCR-Ligand_Int"/>
</dbReference>
<dbReference type="Proteomes" id="UP000271974">
    <property type="component" value="Unassembled WGS sequence"/>
</dbReference>
<dbReference type="PANTHER" id="PTHR46641:SF2">
    <property type="entry name" value="FMRFAMIDE RECEPTOR"/>
    <property type="match status" value="1"/>
</dbReference>
<keyword evidence="4 5" id="KW-0472">Membrane</keyword>
<evidence type="ECO:0000256" key="2">
    <source>
        <dbReference type="ARBA" id="ARBA00022692"/>
    </source>
</evidence>